<evidence type="ECO:0000256" key="3">
    <source>
        <dbReference type="ARBA" id="ARBA00022679"/>
    </source>
</evidence>
<gene>
    <name evidence="5" type="primary">TMT1_1</name>
    <name evidence="5" type="ORF">LSUE1_G009721</name>
</gene>
<sequence>MTTFAKAGFNAVSYATFRPSYPAQVFKTVLSYHRGPSNLLLDLGCGHGLISRELSPSFKAVLGTDPSASMIKQAKASSTSEAYKNVEFREASAEDLSFVGDGELDMVVAGQAAHWFDYSKVWPEIGRKMRKGGTLAFWGYKDNVFVEYPGATKVLDEYCYGPNTMGPFWEMPGRQILRDKLRAVVPPAGEWEDVRRIEYEPGTSGKGSGTGELLMQRRLKLGEYPEKKARKDGGEGDIVDEMFDKMLEVEPEWKAAGDKWRDFEVENEWGSVILMARKK</sequence>
<evidence type="ECO:0000313" key="6">
    <source>
        <dbReference type="Proteomes" id="UP000469558"/>
    </source>
</evidence>
<name>A0A8T9BQJ0_9HELO</name>
<dbReference type="SUPFAM" id="SSF53335">
    <property type="entry name" value="S-adenosyl-L-methionine-dependent methyltransferases"/>
    <property type="match status" value="1"/>
</dbReference>
<dbReference type="PANTHER" id="PTHR44942">
    <property type="entry name" value="METHYLTRANSF_11 DOMAIN-CONTAINING PROTEIN"/>
    <property type="match status" value="1"/>
</dbReference>
<dbReference type="AlphaFoldDB" id="A0A8T9BQJ0"/>
<dbReference type="InterPro" id="IPR029063">
    <property type="entry name" value="SAM-dependent_MTases_sf"/>
</dbReference>
<dbReference type="Gene3D" id="3.40.50.150">
    <property type="entry name" value="Vaccinia Virus protein VP39"/>
    <property type="match status" value="1"/>
</dbReference>
<reference evidence="5 6" key="1">
    <citation type="submission" date="2018-05" db="EMBL/GenBank/DDBJ databases">
        <title>Genome sequencing and assembly of the regulated plant pathogen Lachnellula willkommii and related sister species for the development of diagnostic species identification markers.</title>
        <authorList>
            <person name="Giroux E."/>
            <person name="Bilodeau G."/>
        </authorList>
    </citation>
    <scope>NUCLEOTIDE SEQUENCE [LARGE SCALE GENOMIC DNA]</scope>
    <source>
        <strain evidence="5 6">CBS 268.59</strain>
    </source>
</reference>
<comment type="similarity">
    <text evidence="1">Belongs to the methyltransferase superfamily.</text>
</comment>
<evidence type="ECO:0000256" key="1">
    <source>
        <dbReference type="ARBA" id="ARBA00008361"/>
    </source>
</evidence>
<accession>A0A8T9BQJ0</accession>
<feature type="domain" description="Methyltransferase type 11" evidence="4">
    <location>
        <begin position="41"/>
        <end position="137"/>
    </location>
</feature>
<dbReference type="PANTHER" id="PTHR44942:SF4">
    <property type="entry name" value="METHYLTRANSFERASE TYPE 11 DOMAIN-CONTAINING PROTEIN"/>
    <property type="match status" value="1"/>
</dbReference>
<organism evidence="5 6">
    <name type="scientific">Lachnellula suecica</name>
    <dbReference type="NCBI Taxonomy" id="602035"/>
    <lineage>
        <taxon>Eukaryota</taxon>
        <taxon>Fungi</taxon>
        <taxon>Dikarya</taxon>
        <taxon>Ascomycota</taxon>
        <taxon>Pezizomycotina</taxon>
        <taxon>Leotiomycetes</taxon>
        <taxon>Helotiales</taxon>
        <taxon>Lachnaceae</taxon>
        <taxon>Lachnellula</taxon>
    </lineage>
</organism>
<evidence type="ECO:0000313" key="5">
    <source>
        <dbReference type="EMBL" id="TVY54072.1"/>
    </source>
</evidence>
<evidence type="ECO:0000256" key="2">
    <source>
        <dbReference type="ARBA" id="ARBA00022603"/>
    </source>
</evidence>
<dbReference type="Pfam" id="PF08241">
    <property type="entry name" value="Methyltransf_11"/>
    <property type="match status" value="1"/>
</dbReference>
<evidence type="ECO:0000259" key="4">
    <source>
        <dbReference type="Pfam" id="PF08241"/>
    </source>
</evidence>
<dbReference type="OrthoDB" id="10027013at2759"/>
<comment type="caution">
    <text evidence="5">The sequence shown here is derived from an EMBL/GenBank/DDBJ whole genome shotgun (WGS) entry which is preliminary data.</text>
</comment>
<dbReference type="GO" id="GO:0008757">
    <property type="term" value="F:S-adenosylmethionine-dependent methyltransferase activity"/>
    <property type="evidence" value="ECO:0007669"/>
    <property type="project" value="InterPro"/>
</dbReference>
<dbReference type="GO" id="GO:0032259">
    <property type="term" value="P:methylation"/>
    <property type="evidence" value="ECO:0007669"/>
    <property type="project" value="UniProtKB-KW"/>
</dbReference>
<protein>
    <submittedName>
        <fullName evidence="5">Trans-aconitate 3-methyltransferase</fullName>
    </submittedName>
</protein>
<dbReference type="InterPro" id="IPR013216">
    <property type="entry name" value="Methyltransf_11"/>
</dbReference>
<keyword evidence="2" id="KW-0489">Methyltransferase</keyword>
<dbReference type="Proteomes" id="UP000469558">
    <property type="component" value="Unassembled WGS sequence"/>
</dbReference>
<keyword evidence="3" id="KW-0808">Transferase</keyword>
<dbReference type="InterPro" id="IPR051052">
    <property type="entry name" value="Diverse_substrate_MTase"/>
</dbReference>
<keyword evidence="6" id="KW-1185">Reference proteome</keyword>
<proteinExistence type="inferred from homology"/>
<dbReference type="CDD" id="cd02440">
    <property type="entry name" value="AdoMet_MTases"/>
    <property type="match status" value="1"/>
</dbReference>
<dbReference type="EMBL" id="QGMK01003137">
    <property type="protein sequence ID" value="TVY54072.1"/>
    <property type="molecule type" value="Genomic_DNA"/>
</dbReference>